<gene>
    <name evidence="1" type="ORF">L915_08506</name>
    <name evidence="2" type="ORF">L916_08435</name>
</gene>
<reference evidence="2 3" key="2">
    <citation type="submission" date="2013-11" db="EMBL/GenBank/DDBJ databases">
        <title>The Genome Sequence of Phytophthora parasitica CJ05E6.</title>
        <authorList>
            <consortium name="The Broad Institute Genomics Platform"/>
            <person name="Russ C."/>
            <person name="Tyler B."/>
            <person name="Panabieres F."/>
            <person name="Shan W."/>
            <person name="Tripathy S."/>
            <person name="Grunwald N."/>
            <person name="Machado M."/>
            <person name="Johnson C.S."/>
            <person name="Arredondo F."/>
            <person name="Hong C."/>
            <person name="Coffey M."/>
            <person name="Young S.K."/>
            <person name="Zeng Q."/>
            <person name="Gargeya S."/>
            <person name="Fitzgerald M."/>
            <person name="Abouelleil A."/>
            <person name="Alvarado L."/>
            <person name="Chapman S.B."/>
            <person name="Gainer-Dewar J."/>
            <person name="Goldberg J."/>
            <person name="Griggs A."/>
            <person name="Gujja S."/>
            <person name="Hansen M."/>
            <person name="Howarth C."/>
            <person name="Imamovic A."/>
            <person name="Ireland A."/>
            <person name="Larimer J."/>
            <person name="McCowan C."/>
            <person name="Murphy C."/>
            <person name="Pearson M."/>
            <person name="Poon T.W."/>
            <person name="Priest M."/>
            <person name="Roberts A."/>
            <person name="Saif S."/>
            <person name="Shea T."/>
            <person name="Sykes S."/>
            <person name="Wortman J."/>
            <person name="Nusbaum C."/>
            <person name="Birren B."/>
        </authorList>
    </citation>
    <scope>NUCLEOTIDE SEQUENCE [LARGE SCALE GENOMIC DNA]</scope>
    <source>
        <strain evidence="2 3">CJ05E6</strain>
    </source>
</reference>
<accession>W2J462</accession>
<evidence type="ECO:0000313" key="1">
    <source>
        <dbReference type="EMBL" id="ETK86999.1"/>
    </source>
</evidence>
<evidence type="ECO:0000313" key="2">
    <source>
        <dbReference type="EMBL" id="ETL40413.1"/>
    </source>
</evidence>
<name>W2J462_PHYNI</name>
<dbReference type="Proteomes" id="UP000053236">
    <property type="component" value="Unassembled WGS sequence"/>
</dbReference>
<evidence type="ECO:0000313" key="3">
    <source>
        <dbReference type="Proteomes" id="UP000053864"/>
    </source>
</evidence>
<reference evidence="1" key="1">
    <citation type="submission" date="2013-11" db="EMBL/GenBank/DDBJ databases">
        <title>The Genome Sequence of Phytophthora parasitica CJ02B3.</title>
        <authorList>
            <consortium name="The Broad Institute Genomics Platform"/>
            <person name="Russ C."/>
            <person name="Tyler B."/>
            <person name="Panabieres F."/>
            <person name="Shan W."/>
            <person name="Tripathy S."/>
            <person name="Grunwald N."/>
            <person name="Machado M."/>
            <person name="Johnson C.S."/>
            <person name="Arredondo F."/>
            <person name="Hong C."/>
            <person name="Coffey M."/>
            <person name="Young S.K."/>
            <person name="Zeng Q."/>
            <person name="Gargeya S."/>
            <person name="Fitzgerald M."/>
            <person name="Abouelleil A."/>
            <person name="Alvarado L."/>
            <person name="Chapman S.B."/>
            <person name="Gainer-Dewar J."/>
            <person name="Goldberg J."/>
            <person name="Griggs A."/>
            <person name="Gujja S."/>
            <person name="Hansen M."/>
            <person name="Howarth C."/>
            <person name="Imamovic A."/>
            <person name="Ireland A."/>
            <person name="Larimer J."/>
            <person name="McCowan C."/>
            <person name="Murphy C."/>
            <person name="Pearson M."/>
            <person name="Poon T.W."/>
            <person name="Priest M."/>
            <person name="Roberts A."/>
            <person name="Saif S."/>
            <person name="Shea T."/>
            <person name="Sykes S."/>
            <person name="Wortman J."/>
            <person name="Nusbaum C."/>
            <person name="Birren B."/>
        </authorList>
    </citation>
    <scope>NUCLEOTIDE SEQUENCE [LARGE SCALE GENOMIC DNA]</scope>
    <source>
        <strain evidence="1">CJ02B3</strain>
    </source>
</reference>
<sequence>MEQFETRTRKFVDEIKTNGYGASVTMIRSVTTASVVVVEKQVSTKKAEEERRDRCYREETKKKKTVKMPEEIAEADTFAKELFKLGPDYSLKVLIGIDPGMRSFALGSDERFPILQRKFEEAGAGYAAVTREMPSFKTASYDAYFDRFLFFWKHVRFLLALSAKQAFLQWRFTQDRAKMKALDTLAQRLVPNASKQVCIAYGDWSRRGGIKGHPTGPVIGLSKR</sequence>
<protein>
    <submittedName>
        <fullName evidence="2">Uncharacterized protein</fullName>
    </submittedName>
</protein>
<dbReference type="EMBL" id="KI672839">
    <property type="protein sequence ID" value="ETL40413.1"/>
    <property type="molecule type" value="Genomic_DNA"/>
</dbReference>
<dbReference type="VEuPathDB" id="FungiDB:PPTG_11024"/>
<organism evidence="2 3">
    <name type="scientific">Phytophthora nicotianae</name>
    <name type="common">Potato buckeye rot agent</name>
    <name type="synonym">Phytophthora parasitica</name>
    <dbReference type="NCBI Taxonomy" id="4792"/>
    <lineage>
        <taxon>Eukaryota</taxon>
        <taxon>Sar</taxon>
        <taxon>Stramenopiles</taxon>
        <taxon>Oomycota</taxon>
        <taxon>Peronosporomycetes</taxon>
        <taxon>Peronosporales</taxon>
        <taxon>Peronosporaceae</taxon>
        <taxon>Phytophthora</taxon>
    </lineage>
</organism>
<proteinExistence type="predicted"/>
<dbReference type="Proteomes" id="UP000053864">
    <property type="component" value="Unassembled WGS sequence"/>
</dbReference>
<dbReference type="AlphaFoldDB" id="W2J462"/>
<dbReference type="EMBL" id="KI686213">
    <property type="protein sequence ID" value="ETK86999.1"/>
    <property type="molecule type" value="Genomic_DNA"/>
</dbReference>